<feature type="compositionally biased region" description="Basic residues" evidence="1">
    <location>
        <begin position="124"/>
        <end position="136"/>
    </location>
</feature>
<name>A0ABV3RK67_9RHOB</name>
<proteinExistence type="predicted"/>
<feature type="region of interest" description="Disordered" evidence="1">
    <location>
        <begin position="62"/>
        <end position="84"/>
    </location>
</feature>
<organism evidence="2 3">
    <name type="scientific">Sulfitobacter sediminis</name>
    <dbReference type="NCBI Taxonomy" id="3234186"/>
    <lineage>
        <taxon>Bacteria</taxon>
        <taxon>Pseudomonadati</taxon>
        <taxon>Pseudomonadota</taxon>
        <taxon>Alphaproteobacteria</taxon>
        <taxon>Rhodobacterales</taxon>
        <taxon>Roseobacteraceae</taxon>
        <taxon>Sulfitobacter</taxon>
    </lineage>
</organism>
<keyword evidence="3" id="KW-1185">Reference proteome</keyword>
<dbReference type="Proteomes" id="UP001556098">
    <property type="component" value="Unassembled WGS sequence"/>
</dbReference>
<dbReference type="RefSeq" id="WP_367877061.1">
    <property type="nucleotide sequence ID" value="NZ_JBFNXX010000004.1"/>
</dbReference>
<reference evidence="2 3" key="1">
    <citation type="submission" date="2024-07" db="EMBL/GenBank/DDBJ databases">
        <title>Marimonas sp.nov., isolated from tidal-flat sediment.</title>
        <authorList>
            <person name="Jayan J.N."/>
            <person name="Lee S.S."/>
        </authorList>
    </citation>
    <scope>NUCLEOTIDE SEQUENCE [LARGE SCALE GENOMIC DNA]</scope>
    <source>
        <strain evidence="2 3">MJW-29</strain>
    </source>
</reference>
<protein>
    <submittedName>
        <fullName evidence="2">HGGxSTG domain-containing protein</fullName>
    </submittedName>
</protein>
<dbReference type="NCBIfam" id="NF041373">
    <property type="entry name" value="HGG_STG"/>
    <property type="match status" value="1"/>
</dbReference>
<dbReference type="EMBL" id="JBFNXX010000004">
    <property type="protein sequence ID" value="MEW9919357.1"/>
    <property type="molecule type" value="Genomic_DNA"/>
</dbReference>
<feature type="region of interest" description="Disordered" evidence="1">
    <location>
        <begin position="100"/>
        <end position="136"/>
    </location>
</feature>
<gene>
    <name evidence="2" type="ORF">AB2B41_07065</name>
</gene>
<evidence type="ECO:0000313" key="2">
    <source>
        <dbReference type="EMBL" id="MEW9919357.1"/>
    </source>
</evidence>
<dbReference type="InterPro" id="IPR047675">
    <property type="entry name" value="Putative_zinc-bd"/>
</dbReference>
<evidence type="ECO:0000256" key="1">
    <source>
        <dbReference type="SAM" id="MobiDB-lite"/>
    </source>
</evidence>
<accession>A0ABV3RK67</accession>
<evidence type="ECO:0000313" key="3">
    <source>
        <dbReference type="Proteomes" id="UP001556098"/>
    </source>
</evidence>
<sequence>MGRRSRWFTELIERIRSEVENETRSRLCSSCRLCPATKDLPIDKHRYCYVCDSSSCQTLYQKGIGDDGSPLPKKKRPDCSAKTRSGTLCKAKVVPGKKRCRLHGGLSTGPKSKEGRERIAQAQRQRHARSSKRKSG</sequence>
<comment type="caution">
    <text evidence="2">The sequence shown here is derived from an EMBL/GenBank/DDBJ whole genome shotgun (WGS) entry which is preliminary data.</text>
</comment>